<dbReference type="EMBL" id="CP017708">
    <property type="protein sequence ID" value="AOY80879.1"/>
    <property type="molecule type" value="Genomic_DNA"/>
</dbReference>
<sequence>MANITILDIKPAGVDLFADSESYLIDLSENELAVYGGIVWSYWIAQGAAAAVRSSQPCVGVAAAVTREIID</sequence>
<accession>A0A1D9FZS8</accession>
<organism evidence="1 2">
    <name type="scientific">Moorena producens (strain JHB)</name>
    <dbReference type="NCBI Taxonomy" id="1454205"/>
    <lineage>
        <taxon>Bacteria</taxon>
        <taxon>Bacillati</taxon>
        <taxon>Cyanobacteriota</taxon>
        <taxon>Cyanophyceae</taxon>
        <taxon>Coleofasciculales</taxon>
        <taxon>Coleofasciculaceae</taxon>
        <taxon>Moorena</taxon>
    </lineage>
</organism>
<dbReference type="AlphaFoldDB" id="A0A1D9FZS8"/>
<evidence type="ECO:0000313" key="2">
    <source>
        <dbReference type="Proteomes" id="UP000176944"/>
    </source>
</evidence>
<gene>
    <name evidence="1" type="ORF">BJP36_14120</name>
</gene>
<protein>
    <submittedName>
        <fullName evidence="1">Uncharacterized protein</fullName>
    </submittedName>
</protein>
<name>A0A1D9FZS8_MOOP1</name>
<dbReference type="Proteomes" id="UP000176944">
    <property type="component" value="Chromosome"/>
</dbReference>
<evidence type="ECO:0000313" key="1">
    <source>
        <dbReference type="EMBL" id="AOY80879.1"/>
    </source>
</evidence>
<reference evidence="2" key="1">
    <citation type="submission" date="2016-10" db="EMBL/GenBank/DDBJ databases">
        <title>Comparative genomics uncovers the prolific and rare metabolic potential of the cyanobacterial genus Moorea.</title>
        <authorList>
            <person name="Leao T."/>
            <person name="Castelao G."/>
            <person name="Korobeynikov A."/>
            <person name="Monroe E.A."/>
            <person name="Podell S."/>
            <person name="Glukhov E."/>
            <person name="Allen E."/>
            <person name="Gerwick W.H."/>
            <person name="Gerwick L."/>
        </authorList>
    </citation>
    <scope>NUCLEOTIDE SEQUENCE [LARGE SCALE GENOMIC DNA]</scope>
    <source>
        <strain evidence="2">JHB</strain>
    </source>
</reference>
<proteinExistence type="predicted"/>